<dbReference type="PROSITE" id="PS00107">
    <property type="entry name" value="PROTEIN_KINASE_ATP"/>
    <property type="match status" value="1"/>
</dbReference>
<evidence type="ECO:0000256" key="7">
    <source>
        <dbReference type="PROSITE-ProRule" id="PRU10141"/>
    </source>
</evidence>
<dbReference type="InterPro" id="IPR011009">
    <property type="entry name" value="Kinase-like_dom_sf"/>
</dbReference>
<evidence type="ECO:0000256" key="6">
    <source>
        <dbReference type="ARBA" id="ARBA00022840"/>
    </source>
</evidence>
<dbReference type="PANTHER" id="PTHR43289">
    <property type="entry name" value="MITOGEN-ACTIVATED PROTEIN KINASE KINASE KINASE 20-RELATED"/>
    <property type="match status" value="1"/>
</dbReference>
<dbReference type="EC" id="2.7.11.1" evidence="1"/>
<feature type="binding site" evidence="7">
    <location>
        <position position="41"/>
    </location>
    <ligand>
        <name>ATP</name>
        <dbReference type="ChEBI" id="CHEBI:30616"/>
    </ligand>
</feature>
<evidence type="ECO:0000259" key="9">
    <source>
        <dbReference type="PROSITE" id="PS50011"/>
    </source>
</evidence>
<dbReference type="InterPro" id="IPR000719">
    <property type="entry name" value="Prot_kinase_dom"/>
</dbReference>
<dbReference type="AlphaFoldDB" id="I7A6K4"/>
<dbReference type="GO" id="GO:0005524">
    <property type="term" value="F:ATP binding"/>
    <property type="evidence" value="ECO:0007669"/>
    <property type="project" value="UniProtKB-UniRule"/>
</dbReference>
<dbReference type="PANTHER" id="PTHR43289:SF6">
    <property type="entry name" value="SERINE_THREONINE-PROTEIN KINASE NEKL-3"/>
    <property type="match status" value="1"/>
</dbReference>
<dbReference type="Gene3D" id="3.30.200.20">
    <property type="entry name" value="Phosphorylase Kinase, domain 1"/>
    <property type="match status" value="1"/>
</dbReference>
<proteinExistence type="predicted"/>
<keyword evidence="3" id="KW-0808">Transferase</keyword>
<evidence type="ECO:0000256" key="3">
    <source>
        <dbReference type="ARBA" id="ARBA00022679"/>
    </source>
</evidence>
<dbReference type="SUPFAM" id="SSF56112">
    <property type="entry name" value="Protein kinase-like (PK-like)"/>
    <property type="match status" value="1"/>
</dbReference>
<dbReference type="PROSITE" id="PS00108">
    <property type="entry name" value="PROTEIN_KINASE_ST"/>
    <property type="match status" value="1"/>
</dbReference>
<accession>I7A6K4</accession>
<keyword evidence="2 10" id="KW-0723">Serine/threonine-protein kinase</keyword>
<dbReference type="FunFam" id="1.10.510.10:FF:000021">
    <property type="entry name" value="Serine/threonine protein kinase"/>
    <property type="match status" value="1"/>
</dbReference>
<protein>
    <recommendedName>
        <fullName evidence="1">non-specific serine/threonine protein kinase</fullName>
        <ecNumber evidence="1">2.7.11.1</ecNumber>
    </recommendedName>
</protein>
<dbReference type="Gene3D" id="2.130.10.10">
    <property type="entry name" value="YVTN repeat-like/Quinoprotein amine dehydrogenase"/>
    <property type="match status" value="1"/>
</dbReference>
<dbReference type="RefSeq" id="WP_014856938.1">
    <property type="nucleotide sequence ID" value="NC_018178.1"/>
</dbReference>
<dbReference type="InterPro" id="IPR015943">
    <property type="entry name" value="WD40/YVTN_repeat-like_dom_sf"/>
</dbReference>
<dbReference type="eggNOG" id="COG0515">
    <property type="taxonomic scope" value="Bacteria"/>
</dbReference>
<gene>
    <name evidence="10" type="ordered locus">MROS_2276</name>
</gene>
<dbReference type="SMART" id="SM00220">
    <property type="entry name" value="S_TKc"/>
    <property type="match status" value="1"/>
</dbReference>
<dbReference type="InterPro" id="IPR008271">
    <property type="entry name" value="Ser/Thr_kinase_AS"/>
</dbReference>
<dbReference type="Pfam" id="PF00069">
    <property type="entry name" value="Pkinase"/>
    <property type="match status" value="1"/>
</dbReference>
<dbReference type="InterPro" id="IPR036278">
    <property type="entry name" value="Sialidase_sf"/>
</dbReference>
<keyword evidence="8" id="KW-1133">Transmembrane helix</keyword>
<dbReference type="OrthoDB" id="9813021at2"/>
<dbReference type="Pfam" id="PF14870">
    <property type="entry name" value="PSII_BNR"/>
    <property type="match status" value="1"/>
</dbReference>
<keyword evidence="5 10" id="KW-0418">Kinase</keyword>
<keyword evidence="8" id="KW-0812">Transmembrane</keyword>
<dbReference type="HOGENOM" id="CLU_435320_0_0_10"/>
<evidence type="ECO:0000256" key="4">
    <source>
        <dbReference type="ARBA" id="ARBA00022741"/>
    </source>
</evidence>
<dbReference type="GO" id="GO:0004674">
    <property type="term" value="F:protein serine/threonine kinase activity"/>
    <property type="evidence" value="ECO:0007669"/>
    <property type="project" value="UniProtKB-KW"/>
</dbReference>
<dbReference type="KEGG" id="mro:MROS_2276"/>
<dbReference type="Gene3D" id="1.10.510.10">
    <property type="entry name" value="Transferase(Phosphotransferase) domain 1"/>
    <property type="match status" value="1"/>
</dbReference>
<dbReference type="PROSITE" id="PS50011">
    <property type="entry name" value="PROTEIN_KINASE_DOM"/>
    <property type="match status" value="1"/>
</dbReference>
<dbReference type="InterPro" id="IPR028203">
    <property type="entry name" value="PSII_CF48-like_dom"/>
</dbReference>
<dbReference type="EMBL" id="CP003557">
    <property type="protein sequence ID" value="AFN75506.1"/>
    <property type="molecule type" value="Genomic_DNA"/>
</dbReference>
<dbReference type="InterPro" id="IPR017441">
    <property type="entry name" value="Protein_kinase_ATP_BS"/>
</dbReference>
<keyword evidence="11" id="KW-1185">Reference proteome</keyword>
<evidence type="ECO:0000256" key="5">
    <source>
        <dbReference type="ARBA" id="ARBA00022777"/>
    </source>
</evidence>
<keyword evidence="4 7" id="KW-0547">Nucleotide-binding</keyword>
<dbReference type="eggNOG" id="COG4447">
    <property type="taxonomic scope" value="Bacteria"/>
</dbReference>
<evidence type="ECO:0000313" key="11">
    <source>
        <dbReference type="Proteomes" id="UP000009011"/>
    </source>
</evidence>
<reference evidence="10 11" key="1">
    <citation type="journal article" date="2013" name="PLoS ONE">
        <title>Genomic analysis of Melioribacter roseus, facultatively anaerobic organotrophic bacterium representing a novel deep lineage within Bacteriodetes/Chlorobi group.</title>
        <authorList>
            <person name="Kadnikov V.V."/>
            <person name="Mardanov A.V."/>
            <person name="Podosokorskaya O.A."/>
            <person name="Gavrilov S.N."/>
            <person name="Kublanov I.V."/>
            <person name="Beletsky A.V."/>
            <person name="Bonch-Osmolovskaya E.A."/>
            <person name="Ravin N.V."/>
        </authorList>
    </citation>
    <scope>NUCLEOTIDE SEQUENCE [LARGE SCALE GENOMIC DNA]</scope>
    <source>
        <strain evidence="11">JCM 17771 / P3M-2</strain>
    </source>
</reference>
<dbReference type="PATRIC" id="fig|1191523.3.peg.2405"/>
<keyword evidence="8" id="KW-0472">Membrane</keyword>
<organism evidence="10 11">
    <name type="scientific">Melioribacter roseus (strain DSM 23840 / JCM 17771 / VKM B-2668 / P3M-2)</name>
    <dbReference type="NCBI Taxonomy" id="1191523"/>
    <lineage>
        <taxon>Bacteria</taxon>
        <taxon>Pseudomonadati</taxon>
        <taxon>Ignavibacteriota</taxon>
        <taxon>Ignavibacteria</taxon>
        <taxon>Ignavibacteriales</taxon>
        <taxon>Melioribacteraceae</taxon>
        <taxon>Melioribacter</taxon>
    </lineage>
</organism>
<dbReference type="Proteomes" id="UP000009011">
    <property type="component" value="Chromosome"/>
</dbReference>
<name>I7A6K4_MELRP</name>
<evidence type="ECO:0000313" key="10">
    <source>
        <dbReference type="EMBL" id="AFN75506.1"/>
    </source>
</evidence>
<evidence type="ECO:0000256" key="1">
    <source>
        <dbReference type="ARBA" id="ARBA00012513"/>
    </source>
</evidence>
<dbReference type="CDD" id="cd14014">
    <property type="entry name" value="STKc_PknB_like"/>
    <property type="match status" value="1"/>
</dbReference>
<keyword evidence="6 7" id="KW-0067">ATP-binding</keyword>
<evidence type="ECO:0000256" key="8">
    <source>
        <dbReference type="SAM" id="Phobius"/>
    </source>
</evidence>
<dbReference type="SUPFAM" id="SSF50939">
    <property type="entry name" value="Sialidases"/>
    <property type="match status" value="1"/>
</dbReference>
<feature type="transmembrane region" description="Helical" evidence="8">
    <location>
        <begin position="296"/>
        <end position="317"/>
    </location>
</feature>
<sequence length="635" mass="71618">MQNLIGIQIDNYRIVSVLGKGGMGIVYKAYDTKLDRFVAIKMLNSDMYDRLKFIERFKREAKNQAKLSHPNIVTVYGFIEYDNLLGIVMEYVEGESLDKILRRQGRFNLYDVFYILKQILLGLGYAHSKGFVHRDIKPSNIVLNKEGVAKVMDFGISKSLFDDSAVTKTGAKIGTVYYMSPEQIKGYDVTNRSDIYSLGCTAYEMIVGHPPFDYESEYEIMDSHLKKSPPKISSAIAGIPEIVDELILRAMAKNPNDRYATCEEMYEEVQRVDQQVAKLYTNYFRKTEARSATYKFMSASAFALFFIVLIGISYFVYTQVDELLKSNALEELKKYNIEALFSSPEDEFSFKEIVRIQSPVDVNLNGISFSGNTFAVAVGDSGVILTSNNNGQNWKLIGYDKKVNLSDVYCSPLGKTIIVGDSSTILYSANFLDSIRTVQVRGGYTFFRVKFIDEQTGFITGSDGLIMKTVNGGISWYKVVTNTKDLIFDLDFSNDRHGIAVGWNGLMLTTENGGESWHPIENVKFDNYIKSIDITKEGYCLAAGGDATILRSINYGKDWEIEKVAELGGLQKVLFISENYAVVTGSKGILMFSKDKGNTWNLIESRIYSNMNDLELSPERELFMVGVNGMIFKIF</sequence>
<evidence type="ECO:0000256" key="2">
    <source>
        <dbReference type="ARBA" id="ARBA00022527"/>
    </source>
</evidence>
<dbReference type="STRING" id="1191523.MROS_2276"/>
<feature type="domain" description="Protein kinase" evidence="9">
    <location>
        <begin position="12"/>
        <end position="269"/>
    </location>
</feature>